<proteinExistence type="predicted"/>
<dbReference type="CDD" id="cd06529">
    <property type="entry name" value="S24_LexA-like"/>
    <property type="match status" value="1"/>
</dbReference>
<dbReference type="SUPFAM" id="SSF51306">
    <property type="entry name" value="LexA/Signal peptidase"/>
    <property type="match status" value="1"/>
</dbReference>
<gene>
    <name evidence="5" type="ORF">H8S45_15050</name>
</gene>
<keyword evidence="2" id="KW-0238">DNA-binding</keyword>
<dbReference type="GO" id="GO:0003677">
    <property type="term" value="F:DNA binding"/>
    <property type="evidence" value="ECO:0007669"/>
    <property type="project" value="UniProtKB-KW"/>
</dbReference>
<keyword evidence="1" id="KW-0805">Transcription regulation</keyword>
<dbReference type="PANTHER" id="PTHR40661">
    <property type="match status" value="1"/>
</dbReference>
<evidence type="ECO:0000256" key="3">
    <source>
        <dbReference type="ARBA" id="ARBA00023163"/>
    </source>
</evidence>
<dbReference type="PANTHER" id="PTHR40661:SF3">
    <property type="entry name" value="FELS-1 PROPHAGE TRANSCRIPTIONAL REGULATOR"/>
    <property type="match status" value="1"/>
</dbReference>
<dbReference type="Gene3D" id="2.10.109.10">
    <property type="entry name" value="Umud Fragment, subunit A"/>
    <property type="match status" value="1"/>
</dbReference>
<reference evidence="5" key="1">
    <citation type="submission" date="2020-08" db="EMBL/GenBank/DDBJ databases">
        <title>Genome public.</title>
        <authorList>
            <person name="Liu C."/>
            <person name="Sun Q."/>
        </authorList>
    </citation>
    <scope>NUCLEOTIDE SEQUENCE</scope>
    <source>
        <strain evidence="5">NSJ-28</strain>
    </source>
</reference>
<comment type="caution">
    <text evidence="5">The sequence shown here is derived from an EMBL/GenBank/DDBJ whole genome shotgun (WGS) entry which is preliminary data.</text>
</comment>
<dbReference type="InterPro" id="IPR036286">
    <property type="entry name" value="LexA/Signal_pep-like_sf"/>
</dbReference>
<keyword evidence="3" id="KW-0804">Transcription</keyword>
<dbReference type="InterPro" id="IPR015927">
    <property type="entry name" value="Peptidase_S24_S26A/B/C"/>
</dbReference>
<dbReference type="EMBL" id="JACOPL010000029">
    <property type="protein sequence ID" value="MBC5726765.1"/>
    <property type="molecule type" value="Genomic_DNA"/>
</dbReference>
<dbReference type="Pfam" id="PF00717">
    <property type="entry name" value="Peptidase_S24"/>
    <property type="match status" value="1"/>
</dbReference>
<evidence type="ECO:0000313" key="5">
    <source>
        <dbReference type="EMBL" id="MBC5726765.1"/>
    </source>
</evidence>
<evidence type="ECO:0000313" key="6">
    <source>
        <dbReference type="Proteomes" id="UP000606499"/>
    </source>
</evidence>
<accession>A0A923RZZ7</accession>
<evidence type="ECO:0000256" key="2">
    <source>
        <dbReference type="ARBA" id="ARBA00023125"/>
    </source>
</evidence>
<dbReference type="AlphaFoldDB" id="A0A923RZZ7"/>
<feature type="domain" description="Peptidase S24/S26A/S26B/S26C" evidence="4">
    <location>
        <begin position="117"/>
        <end position="222"/>
    </location>
</feature>
<dbReference type="RefSeq" id="WP_054328481.1">
    <property type="nucleotide sequence ID" value="NZ_JACOPL010000029.1"/>
</dbReference>
<protein>
    <submittedName>
        <fullName evidence="5">S24 family peptidase</fullName>
    </submittedName>
</protein>
<dbReference type="Proteomes" id="UP000606499">
    <property type="component" value="Unassembled WGS sequence"/>
</dbReference>
<organism evidence="5 6">
    <name type="scientific">Agathobaculum faecis</name>
    <dbReference type="NCBI Taxonomy" id="2763013"/>
    <lineage>
        <taxon>Bacteria</taxon>
        <taxon>Bacillati</taxon>
        <taxon>Bacillota</taxon>
        <taxon>Clostridia</taxon>
        <taxon>Eubacteriales</taxon>
        <taxon>Butyricicoccaceae</taxon>
        <taxon>Agathobaculum</taxon>
    </lineage>
</organism>
<name>A0A923RZZ7_9FIRM</name>
<evidence type="ECO:0000259" key="4">
    <source>
        <dbReference type="Pfam" id="PF00717"/>
    </source>
</evidence>
<sequence length="232" mass="26083">MPTDKPRVTFTVDQDTLSKIDEYRLENNSKNQTQAILALIEKGLSDYECTNSANSCVSQNLYTVGEKSMINKYRALDERGKEIVDSVLDIEYRQCAESTSPTTMQLAEVFEIPYLLQPASAGPGQIADDEITDKIPVLRNVWTAKADYALRVSGRSMEPDVQDGDIVLVRSQPAVHIGEIGIFIQDSQRYIKVFRGNYLESLNPECENIMPDETTRCIGWVIGVLKPEWIAK</sequence>
<keyword evidence="6" id="KW-1185">Reference proteome</keyword>
<evidence type="ECO:0000256" key="1">
    <source>
        <dbReference type="ARBA" id="ARBA00023015"/>
    </source>
</evidence>
<dbReference type="InterPro" id="IPR039418">
    <property type="entry name" value="LexA-like"/>
</dbReference>